<proteinExistence type="inferred from homology"/>
<keyword evidence="5" id="KW-1185">Reference proteome</keyword>
<evidence type="ECO:0000313" key="4">
    <source>
        <dbReference type="EMBL" id="MFC4314587.1"/>
    </source>
</evidence>
<dbReference type="InterPro" id="IPR002347">
    <property type="entry name" value="SDR_fam"/>
</dbReference>
<dbReference type="PRINTS" id="PR00080">
    <property type="entry name" value="SDRFAMILY"/>
</dbReference>
<dbReference type="Pfam" id="PF13561">
    <property type="entry name" value="adh_short_C2"/>
    <property type="match status" value="1"/>
</dbReference>
<evidence type="ECO:0000256" key="2">
    <source>
        <dbReference type="ARBA" id="ARBA00023002"/>
    </source>
</evidence>
<evidence type="ECO:0000256" key="1">
    <source>
        <dbReference type="ARBA" id="ARBA00006484"/>
    </source>
</evidence>
<dbReference type="EMBL" id="JBHSDU010000015">
    <property type="protein sequence ID" value="MFC4314587.1"/>
    <property type="molecule type" value="Genomic_DNA"/>
</dbReference>
<organism evidence="4 5">
    <name type="scientific">Steroidobacter flavus</name>
    <dbReference type="NCBI Taxonomy" id="1842136"/>
    <lineage>
        <taxon>Bacteria</taxon>
        <taxon>Pseudomonadati</taxon>
        <taxon>Pseudomonadota</taxon>
        <taxon>Gammaproteobacteria</taxon>
        <taxon>Steroidobacterales</taxon>
        <taxon>Steroidobacteraceae</taxon>
        <taxon>Steroidobacter</taxon>
    </lineage>
</organism>
<sequence length="252" mass="26425">MKRFANKLIAITGAAGGMGLAFARHFATEGAALILTDVDKAGLAEAAAVLTKEGARCSTHLVDLAVESELHKFAAEIAGQHERVDVLVNNAGLAYGEVAFSFESLSQAQWLRFLSVNTVAPLLLAQALRAPLARAKGVVLNVSSMAANVPATAYGVTKAALNAMTYGMASVFGNDGIRVNAIAPGLMETPAARGNLPTETYQRIQSQQMLKVHGTADDIAALGVFLASDEARFITAEIISCDAGNRLRGWRG</sequence>
<comment type="caution">
    <text evidence="4">The sequence shown here is derived from an EMBL/GenBank/DDBJ whole genome shotgun (WGS) entry which is preliminary data.</text>
</comment>
<protein>
    <submittedName>
        <fullName evidence="4">SDR family NAD(P)-dependent oxidoreductase</fullName>
        <ecNumber evidence="4">1.1.1.-</ecNumber>
    </submittedName>
</protein>
<keyword evidence="3" id="KW-0732">Signal</keyword>
<feature type="chain" id="PRO_5047224853" evidence="3">
    <location>
        <begin position="24"/>
        <end position="252"/>
    </location>
</feature>
<dbReference type="Proteomes" id="UP001595904">
    <property type="component" value="Unassembled WGS sequence"/>
</dbReference>
<accession>A0ABV8T476</accession>
<dbReference type="RefSeq" id="WP_380605879.1">
    <property type="nucleotide sequence ID" value="NZ_JBHSDU010000015.1"/>
</dbReference>
<reference evidence="5" key="1">
    <citation type="journal article" date="2019" name="Int. J. Syst. Evol. Microbiol.">
        <title>The Global Catalogue of Microorganisms (GCM) 10K type strain sequencing project: providing services to taxonomists for standard genome sequencing and annotation.</title>
        <authorList>
            <consortium name="The Broad Institute Genomics Platform"/>
            <consortium name="The Broad Institute Genome Sequencing Center for Infectious Disease"/>
            <person name="Wu L."/>
            <person name="Ma J."/>
        </authorList>
    </citation>
    <scope>NUCLEOTIDE SEQUENCE [LARGE SCALE GENOMIC DNA]</scope>
    <source>
        <strain evidence="5">CGMCC 1.10759</strain>
    </source>
</reference>
<comment type="similarity">
    <text evidence="1">Belongs to the short-chain dehydrogenases/reductases (SDR) family.</text>
</comment>
<name>A0ABV8T476_9GAMM</name>
<dbReference type="SUPFAM" id="SSF51735">
    <property type="entry name" value="NAD(P)-binding Rossmann-fold domains"/>
    <property type="match status" value="1"/>
</dbReference>
<dbReference type="PANTHER" id="PTHR43477:SF1">
    <property type="entry name" value="DIHYDROANTICAPSIN 7-DEHYDROGENASE"/>
    <property type="match status" value="1"/>
</dbReference>
<feature type="signal peptide" evidence="3">
    <location>
        <begin position="1"/>
        <end position="23"/>
    </location>
</feature>
<dbReference type="PRINTS" id="PR00081">
    <property type="entry name" value="GDHRDH"/>
</dbReference>
<dbReference type="Gene3D" id="3.40.50.720">
    <property type="entry name" value="NAD(P)-binding Rossmann-like Domain"/>
    <property type="match status" value="1"/>
</dbReference>
<evidence type="ECO:0000256" key="3">
    <source>
        <dbReference type="SAM" id="SignalP"/>
    </source>
</evidence>
<dbReference type="GO" id="GO:0016491">
    <property type="term" value="F:oxidoreductase activity"/>
    <property type="evidence" value="ECO:0007669"/>
    <property type="project" value="UniProtKB-KW"/>
</dbReference>
<gene>
    <name evidence="4" type="ORF">ACFPN2_36305</name>
</gene>
<dbReference type="PANTHER" id="PTHR43477">
    <property type="entry name" value="DIHYDROANTICAPSIN 7-DEHYDROGENASE"/>
    <property type="match status" value="1"/>
</dbReference>
<keyword evidence="2 4" id="KW-0560">Oxidoreductase</keyword>
<dbReference type="CDD" id="cd05233">
    <property type="entry name" value="SDR_c"/>
    <property type="match status" value="1"/>
</dbReference>
<dbReference type="InterPro" id="IPR051122">
    <property type="entry name" value="SDR_DHRS6-like"/>
</dbReference>
<dbReference type="InterPro" id="IPR036291">
    <property type="entry name" value="NAD(P)-bd_dom_sf"/>
</dbReference>
<evidence type="ECO:0000313" key="5">
    <source>
        <dbReference type="Proteomes" id="UP001595904"/>
    </source>
</evidence>
<dbReference type="PROSITE" id="PS00061">
    <property type="entry name" value="ADH_SHORT"/>
    <property type="match status" value="1"/>
</dbReference>
<dbReference type="InterPro" id="IPR020904">
    <property type="entry name" value="Sc_DH/Rdtase_CS"/>
</dbReference>
<dbReference type="EC" id="1.1.1.-" evidence="4"/>